<protein>
    <submittedName>
        <fullName evidence="2">Uncharacterized protein</fullName>
    </submittedName>
</protein>
<dbReference type="STRING" id="34475.A0A4Y9YHS7"/>
<dbReference type="AlphaFoldDB" id="A0A4Y9YHS7"/>
<organism evidence="2 3">
    <name type="scientific">Rhodofomes roseus</name>
    <dbReference type="NCBI Taxonomy" id="34475"/>
    <lineage>
        <taxon>Eukaryota</taxon>
        <taxon>Fungi</taxon>
        <taxon>Dikarya</taxon>
        <taxon>Basidiomycota</taxon>
        <taxon>Agaricomycotina</taxon>
        <taxon>Agaricomycetes</taxon>
        <taxon>Polyporales</taxon>
        <taxon>Rhodofomes</taxon>
    </lineage>
</organism>
<accession>A0A4Y9YHS7</accession>
<feature type="compositionally biased region" description="Basic and acidic residues" evidence="1">
    <location>
        <begin position="16"/>
        <end position="29"/>
    </location>
</feature>
<name>A0A4Y9YHS7_9APHY</name>
<reference evidence="2 3" key="1">
    <citation type="submission" date="2019-01" db="EMBL/GenBank/DDBJ databases">
        <title>Genome sequencing of the rare red list fungi Fomitopsis rosea.</title>
        <authorList>
            <person name="Buettner E."/>
            <person name="Kellner H."/>
        </authorList>
    </citation>
    <scope>NUCLEOTIDE SEQUENCE [LARGE SCALE GENOMIC DNA]</scope>
    <source>
        <strain evidence="2 3">DSM 105464</strain>
    </source>
</reference>
<dbReference type="Proteomes" id="UP000298390">
    <property type="component" value="Unassembled WGS sequence"/>
</dbReference>
<dbReference type="EMBL" id="SEKV01000204">
    <property type="protein sequence ID" value="TFY61530.1"/>
    <property type="molecule type" value="Genomic_DNA"/>
</dbReference>
<gene>
    <name evidence="2" type="ORF">EVJ58_g4455</name>
</gene>
<feature type="region of interest" description="Disordered" evidence="1">
    <location>
        <begin position="1"/>
        <end position="29"/>
    </location>
</feature>
<sequence>MPLGSPAFSPMAVPRSHSESFGHDKDAPYDALAERGPGHPLFPSSFAQLSMRPTLGSKYVFFRRLFVCGAVADLVLLSRPNRAQSLWNPPAPAFGNPHSIRTSVQGGPKSLGTGYRPLMRDWAHAYDPSKHEFALASSTGSVSVLGD</sequence>
<proteinExistence type="predicted"/>
<evidence type="ECO:0000313" key="3">
    <source>
        <dbReference type="Proteomes" id="UP000298390"/>
    </source>
</evidence>
<comment type="caution">
    <text evidence="2">The sequence shown here is derived from an EMBL/GenBank/DDBJ whole genome shotgun (WGS) entry which is preliminary data.</text>
</comment>
<evidence type="ECO:0000313" key="2">
    <source>
        <dbReference type="EMBL" id="TFY61530.1"/>
    </source>
</evidence>
<evidence type="ECO:0000256" key="1">
    <source>
        <dbReference type="SAM" id="MobiDB-lite"/>
    </source>
</evidence>